<dbReference type="Gene3D" id="6.10.340.10">
    <property type="match status" value="1"/>
</dbReference>
<name>A0A7X0B439_9PROT</name>
<dbReference type="PROSITE" id="PS50885">
    <property type="entry name" value="HAMP"/>
    <property type="match status" value="1"/>
</dbReference>
<dbReference type="EC" id="2.7.7.65" evidence="1"/>
<dbReference type="PANTHER" id="PTHR45138:SF9">
    <property type="entry name" value="DIGUANYLATE CYCLASE DGCM-RELATED"/>
    <property type="match status" value="1"/>
</dbReference>
<organism evidence="7 8">
    <name type="scientific">Nitrospirillum iridis</name>
    <dbReference type="NCBI Taxonomy" id="765888"/>
    <lineage>
        <taxon>Bacteria</taxon>
        <taxon>Pseudomonadati</taxon>
        <taxon>Pseudomonadota</taxon>
        <taxon>Alphaproteobacteria</taxon>
        <taxon>Rhodospirillales</taxon>
        <taxon>Azospirillaceae</taxon>
        <taxon>Nitrospirillum</taxon>
    </lineage>
</organism>
<dbReference type="SUPFAM" id="SSF55073">
    <property type="entry name" value="Nucleotide cyclase"/>
    <property type="match status" value="1"/>
</dbReference>
<dbReference type="AlphaFoldDB" id="A0A7X0B439"/>
<dbReference type="Pfam" id="PF00672">
    <property type="entry name" value="HAMP"/>
    <property type="match status" value="1"/>
</dbReference>
<dbReference type="InterPro" id="IPR000160">
    <property type="entry name" value="GGDEF_dom"/>
</dbReference>
<keyword evidence="4" id="KW-0812">Transmembrane</keyword>
<dbReference type="RefSeq" id="WP_184806595.1">
    <property type="nucleotide sequence ID" value="NZ_JACIIZ010000016.1"/>
</dbReference>
<dbReference type="SMART" id="SM00267">
    <property type="entry name" value="GGDEF"/>
    <property type="match status" value="1"/>
</dbReference>
<dbReference type="GO" id="GO:0007165">
    <property type="term" value="P:signal transduction"/>
    <property type="evidence" value="ECO:0007669"/>
    <property type="project" value="InterPro"/>
</dbReference>
<protein>
    <recommendedName>
        <fullName evidence="1">diguanylate cyclase</fullName>
        <ecNumber evidence="1">2.7.7.65</ecNumber>
    </recommendedName>
</protein>
<comment type="catalytic activity">
    <reaction evidence="2">
        <text>2 GTP = 3',3'-c-di-GMP + 2 diphosphate</text>
        <dbReference type="Rhea" id="RHEA:24898"/>
        <dbReference type="ChEBI" id="CHEBI:33019"/>
        <dbReference type="ChEBI" id="CHEBI:37565"/>
        <dbReference type="ChEBI" id="CHEBI:58805"/>
        <dbReference type="EC" id="2.7.7.65"/>
    </reaction>
</comment>
<dbReference type="CDD" id="cd01949">
    <property type="entry name" value="GGDEF"/>
    <property type="match status" value="1"/>
</dbReference>
<evidence type="ECO:0000256" key="1">
    <source>
        <dbReference type="ARBA" id="ARBA00012528"/>
    </source>
</evidence>
<dbReference type="CDD" id="cd06225">
    <property type="entry name" value="HAMP"/>
    <property type="match status" value="1"/>
</dbReference>
<feature type="transmembrane region" description="Helical" evidence="4">
    <location>
        <begin position="186"/>
        <end position="206"/>
    </location>
</feature>
<dbReference type="InterPro" id="IPR043128">
    <property type="entry name" value="Rev_trsase/Diguanyl_cyclase"/>
</dbReference>
<dbReference type="EMBL" id="JACIIZ010000016">
    <property type="protein sequence ID" value="MBB6254335.1"/>
    <property type="molecule type" value="Genomic_DNA"/>
</dbReference>
<evidence type="ECO:0000256" key="2">
    <source>
        <dbReference type="ARBA" id="ARBA00034247"/>
    </source>
</evidence>
<reference evidence="7 8" key="1">
    <citation type="submission" date="2020-08" db="EMBL/GenBank/DDBJ databases">
        <title>Genomic Encyclopedia of Type Strains, Phase IV (KMG-IV): sequencing the most valuable type-strain genomes for metagenomic binning, comparative biology and taxonomic classification.</title>
        <authorList>
            <person name="Goeker M."/>
        </authorList>
    </citation>
    <scope>NUCLEOTIDE SEQUENCE [LARGE SCALE GENOMIC DNA]</scope>
    <source>
        <strain evidence="7 8">DSM 22198</strain>
    </source>
</reference>
<dbReference type="InterPro" id="IPR029787">
    <property type="entry name" value="Nucleotide_cyclase"/>
</dbReference>
<dbReference type="InterPro" id="IPR050469">
    <property type="entry name" value="Diguanylate_Cyclase"/>
</dbReference>
<evidence type="ECO:0000256" key="3">
    <source>
        <dbReference type="SAM" id="MobiDB-lite"/>
    </source>
</evidence>
<dbReference type="GO" id="GO:0016020">
    <property type="term" value="C:membrane"/>
    <property type="evidence" value="ECO:0007669"/>
    <property type="project" value="InterPro"/>
</dbReference>
<sequence length="425" mass="45350">MSLRTKIVLALLLTSLASVTLVGVVAYQRVVTRFTDMHLAGARDSFRANVQAYVQTYGSWDAGAAAEPFAAFSQRRMGGGPGRPGRRPPQENGAGPGMGSPGAQLDGPAQSERRTAPPIQFLVFTPDGVALTRTPAYAIGDHVSTDDQAGAEPLRVDGRLIGYFHPEGQVNFSAPELRFVGVARDALLGACALAAILAVGAGLVIGRRLSRPLRRLTDAARAMQAGDLGQRVAVNGRDEIAILAQAFNHMAEALARDAARLREISIRDGLTQLHNRVHFDEQARMLYQRAVREGRPLSLMIGDIDHFKAINDRYSHAIGDAVLRQVADLLRAALRPGDLAARYGGEEFVMLLQDTGAAEAAALCERLRQAIAAADWQEIHPDLAVTISIGVSGDLGQDGPDGMIAAADARLYQAKADGRNRVCAA</sequence>
<dbReference type="GO" id="GO:0052621">
    <property type="term" value="F:diguanylate cyclase activity"/>
    <property type="evidence" value="ECO:0007669"/>
    <property type="project" value="UniProtKB-EC"/>
</dbReference>
<dbReference type="FunFam" id="3.30.70.270:FF:000001">
    <property type="entry name" value="Diguanylate cyclase domain protein"/>
    <property type="match status" value="1"/>
</dbReference>
<evidence type="ECO:0000259" key="6">
    <source>
        <dbReference type="PROSITE" id="PS50887"/>
    </source>
</evidence>
<comment type="caution">
    <text evidence="7">The sequence shown here is derived from an EMBL/GenBank/DDBJ whole genome shotgun (WGS) entry which is preliminary data.</text>
</comment>
<evidence type="ECO:0000313" key="7">
    <source>
        <dbReference type="EMBL" id="MBB6254335.1"/>
    </source>
</evidence>
<dbReference type="Proteomes" id="UP000539175">
    <property type="component" value="Unassembled WGS sequence"/>
</dbReference>
<evidence type="ECO:0000259" key="5">
    <source>
        <dbReference type="PROSITE" id="PS50885"/>
    </source>
</evidence>
<dbReference type="SUPFAM" id="SSF158472">
    <property type="entry name" value="HAMP domain-like"/>
    <property type="match status" value="1"/>
</dbReference>
<dbReference type="Gene3D" id="3.30.70.270">
    <property type="match status" value="1"/>
</dbReference>
<feature type="domain" description="HAMP" evidence="5">
    <location>
        <begin position="207"/>
        <end position="259"/>
    </location>
</feature>
<evidence type="ECO:0000313" key="8">
    <source>
        <dbReference type="Proteomes" id="UP000539175"/>
    </source>
</evidence>
<keyword evidence="8" id="KW-1185">Reference proteome</keyword>
<gene>
    <name evidence="7" type="ORF">FHS74_004921</name>
</gene>
<proteinExistence type="predicted"/>
<feature type="domain" description="GGDEF" evidence="6">
    <location>
        <begin position="295"/>
        <end position="425"/>
    </location>
</feature>
<dbReference type="PROSITE" id="PS50887">
    <property type="entry name" value="GGDEF"/>
    <property type="match status" value="1"/>
</dbReference>
<feature type="region of interest" description="Disordered" evidence="3">
    <location>
        <begin position="74"/>
        <end position="111"/>
    </location>
</feature>
<dbReference type="SMART" id="SM00304">
    <property type="entry name" value="HAMP"/>
    <property type="match status" value="1"/>
</dbReference>
<evidence type="ECO:0000256" key="4">
    <source>
        <dbReference type="SAM" id="Phobius"/>
    </source>
</evidence>
<keyword evidence="4" id="KW-1133">Transmembrane helix</keyword>
<accession>A0A7X0B439</accession>
<dbReference type="NCBIfam" id="TIGR00254">
    <property type="entry name" value="GGDEF"/>
    <property type="match status" value="1"/>
</dbReference>
<dbReference type="Pfam" id="PF00990">
    <property type="entry name" value="GGDEF"/>
    <property type="match status" value="1"/>
</dbReference>
<dbReference type="PANTHER" id="PTHR45138">
    <property type="entry name" value="REGULATORY COMPONENTS OF SENSORY TRANSDUCTION SYSTEM"/>
    <property type="match status" value="1"/>
</dbReference>
<keyword evidence="4" id="KW-0472">Membrane</keyword>
<dbReference type="InterPro" id="IPR003660">
    <property type="entry name" value="HAMP_dom"/>
</dbReference>